<keyword evidence="5" id="KW-0130">Cell adhesion</keyword>
<proteinExistence type="predicted"/>
<keyword evidence="2" id="KW-1003">Cell membrane</keyword>
<dbReference type="GO" id="GO:0007043">
    <property type="term" value="P:cell-cell junction assembly"/>
    <property type="evidence" value="ECO:0007669"/>
    <property type="project" value="TreeGrafter"/>
</dbReference>
<reference evidence="12" key="1">
    <citation type="submission" date="2025-08" db="UniProtKB">
        <authorList>
            <consortium name="RefSeq"/>
        </authorList>
    </citation>
    <scope>IDENTIFICATION</scope>
</reference>
<dbReference type="GO" id="GO:0005912">
    <property type="term" value="C:adherens junction"/>
    <property type="evidence" value="ECO:0007669"/>
    <property type="project" value="TreeGrafter"/>
</dbReference>
<dbReference type="PANTHER" id="PTHR24027">
    <property type="entry name" value="CADHERIN-23"/>
    <property type="match status" value="1"/>
</dbReference>
<dbReference type="SMART" id="SM00112">
    <property type="entry name" value="CA"/>
    <property type="match status" value="1"/>
</dbReference>
<evidence type="ECO:0000256" key="2">
    <source>
        <dbReference type="ARBA" id="ARBA00022475"/>
    </source>
</evidence>
<dbReference type="InterPro" id="IPR020894">
    <property type="entry name" value="Cadherin_CS"/>
</dbReference>
<dbReference type="PANTHER" id="PTHR24027:SF433">
    <property type="entry name" value="CADHERIN 27-RELATED"/>
    <property type="match status" value="1"/>
</dbReference>
<name>A0A9Y3S0X4_9CICH</name>
<evidence type="ECO:0000256" key="3">
    <source>
        <dbReference type="ARBA" id="ARBA00022737"/>
    </source>
</evidence>
<keyword evidence="4 8" id="KW-0106">Calcium</keyword>
<keyword evidence="6" id="KW-0472">Membrane</keyword>
<dbReference type="InterPro" id="IPR027397">
    <property type="entry name" value="Catenin-bd_sf"/>
</dbReference>
<dbReference type="GO" id="GO:0060429">
    <property type="term" value="P:epithelium development"/>
    <property type="evidence" value="ECO:0007669"/>
    <property type="project" value="UniProtKB-ARBA"/>
</dbReference>
<dbReference type="SUPFAM" id="SSF49313">
    <property type="entry name" value="Cadherin-like"/>
    <property type="match status" value="2"/>
</dbReference>
<dbReference type="GO" id="GO:0005509">
    <property type="term" value="F:calcium ion binding"/>
    <property type="evidence" value="ECO:0007669"/>
    <property type="project" value="UniProtKB-UniRule"/>
</dbReference>
<evidence type="ECO:0000256" key="9">
    <source>
        <dbReference type="SAM" id="SignalP"/>
    </source>
</evidence>
<dbReference type="GO" id="GO:0045296">
    <property type="term" value="F:cadherin binding"/>
    <property type="evidence" value="ECO:0007669"/>
    <property type="project" value="TreeGrafter"/>
</dbReference>
<keyword evidence="3" id="KW-0677">Repeat</keyword>
<evidence type="ECO:0000256" key="6">
    <source>
        <dbReference type="ARBA" id="ARBA00023136"/>
    </source>
</evidence>
<sequence length="527" mass="60355">MLRFILLVYCLSSAANSELLSRHRRAWIIDSFEIEEGHPGPFPYELGKVSVDREYQIYFELHGQGVDEEPMGVISIDEFSGMLNVHKAVDYEKWHTLELRFEARKMDISMDTRLGIQISIKDINDNPPRFERDLYEINLPQESTQGSNLLKVHATDIDERETLNSTFHYEIKSVSPNVRGTELVIDESGYISFKGCLNYEILSTIMEEPVCMEQYNQSNFHIPLNGMRNGRYSARVGMNEVQTFGSFRSLRSQARDFTQRSIHPRFGDFRRESQCSQYSSTGNQSNWNSPITTGFDSSHQFEDMSNMNVLQTQTVSCATESNDMQVKLVQCLISSKVTSLWKKEVDLGDDELHIYAVEGNLETNSALETINILEENSFQDTLKDLGPKFHQLASICSPTQIHTSQKRTLGQVYPGGGLERWMKNKRIRWCEEFSDDDSDFISDCDTDSEGCSHVGNIADEDINQQGQAQLCMLTLRPVVMNIFGDELEEHDNHETGGSRKWSREDFEAEEEYLRLQISESTSTSDDN</sequence>
<dbReference type="AlphaFoldDB" id="A0A9Y3S0X4"/>
<comment type="subcellular location">
    <subcellularLocation>
        <location evidence="1">Cell membrane</location>
    </subcellularLocation>
</comment>
<dbReference type="GO" id="GO:0016339">
    <property type="term" value="P:calcium-dependent cell-cell adhesion via plasma membrane cell adhesion molecules"/>
    <property type="evidence" value="ECO:0007669"/>
    <property type="project" value="TreeGrafter"/>
</dbReference>
<evidence type="ECO:0000256" key="5">
    <source>
        <dbReference type="ARBA" id="ARBA00022889"/>
    </source>
</evidence>
<keyword evidence="7" id="KW-0325">Glycoprotein</keyword>
<dbReference type="GO" id="GO:0008013">
    <property type="term" value="F:beta-catenin binding"/>
    <property type="evidence" value="ECO:0007669"/>
    <property type="project" value="TreeGrafter"/>
</dbReference>
<feature type="domain" description="Cadherin" evidence="10">
    <location>
        <begin position="131"/>
        <end position="266"/>
    </location>
</feature>
<evidence type="ECO:0000256" key="1">
    <source>
        <dbReference type="ARBA" id="ARBA00004236"/>
    </source>
</evidence>
<evidence type="ECO:0000259" key="10">
    <source>
        <dbReference type="PROSITE" id="PS50268"/>
    </source>
</evidence>
<dbReference type="PRINTS" id="PR00205">
    <property type="entry name" value="CADHERIN"/>
</dbReference>
<dbReference type="GO" id="GO:0007156">
    <property type="term" value="P:homophilic cell adhesion via plasma membrane adhesion molecules"/>
    <property type="evidence" value="ECO:0007669"/>
    <property type="project" value="InterPro"/>
</dbReference>
<dbReference type="GO" id="GO:0016477">
    <property type="term" value="P:cell migration"/>
    <property type="evidence" value="ECO:0007669"/>
    <property type="project" value="TreeGrafter"/>
</dbReference>
<keyword evidence="9" id="KW-0732">Signal</keyword>
<dbReference type="InterPro" id="IPR039808">
    <property type="entry name" value="Cadherin"/>
</dbReference>
<organism evidence="11 12">
    <name type="scientific">Pundamilia nyererei</name>
    <dbReference type="NCBI Taxonomy" id="303518"/>
    <lineage>
        <taxon>Eukaryota</taxon>
        <taxon>Metazoa</taxon>
        <taxon>Chordata</taxon>
        <taxon>Craniata</taxon>
        <taxon>Vertebrata</taxon>
        <taxon>Euteleostomi</taxon>
        <taxon>Actinopterygii</taxon>
        <taxon>Neopterygii</taxon>
        <taxon>Teleostei</taxon>
        <taxon>Neoteleostei</taxon>
        <taxon>Acanthomorphata</taxon>
        <taxon>Ovalentaria</taxon>
        <taxon>Cichlomorphae</taxon>
        <taxon>Cichliformes</taxon>
        <taxon>Cichlidae</taxon>
        <taxon>African cichlids</taxon>
        <taxon>Pseudocrenilabrinae</taxon>
        <taxon>Haplochromini</taxon>
        <taxon>Pundamilia</taxon>
    </lineage>
</organism>
<dbReference type="RefSeq" id="XP_005746525.1">
    <property type="nucleotide sequence ID" value="XM_005746468.1"/>
</dbReference>
<dbReference type="PROSITE" id="PS00232">
    <property type="entry name" value="CADHERIN_1"/>
    <property type="match status" value="1"/>
</dbReference>
<dbReference type="Gene3D" id="4.10.900.10">
    <property type="entry name" value="TCF3-CBD (Catenin binding domain)"/>
    <property type="match status" value="1"/>
</dbReference>
<gene>
    <name evidence="12" type="primary">LOC102207454</name>
</gene>
<dbReference type="GO" id="GO:0044331">
    <property type="term" value="P:cell-cell adhesion mediated by cadherin"/>
    <property type="evidence" value="ECO:0007669"/>
    <property type="project" value="TreeGrafter"/>
</dbReference>
<dbReference type="CDD" id="cd11304">
    <property type="entry name" value="Cadherin_repeat"/>
    <property type="match status" value="2"/>
</dbReference>
<evidence type="ECO:0000256" key="8">
    <source>
        <dbReference type="PROSITE-ProRule" id="PRU00043"/>
    </source>
</evidence>
<protein>
    <submittedName>
        <fullName evidence="12">Uncharacterized protein LOC102207454</fullName>
    </submittedName>
</protein>
<dbReference type="GO" id="GO:0000902">
    <property type="term" value="P:cell morphogenesis"/>
    <property type="evidence" value="ECO:0007669"/>
    <property type="project" value="TreeGrafter"/>
</dbReference>
<dbReference type="PROSITE" id="PS50268">
    <property type="entry name" value="CADHERIN_2"/>
    <property type="match status" value="2"/>
</dbReference>
<dbReference type="GeneID" id="102207454"/>
<dbReference type="FunFam" id="2.60.40.60:FF:000011">
    <property type="entry name" value="Cadherin 1"/>
    <property type="match status" value="1"/>
</dbReference>
<evidence type="ECO:0000313" key="12">
    <source>
        <dbReference type="RefSeq" id="XP_005746525.1"/>
    </source>
</evidence>
<feature type="chain" id="PRO_5041209485" evidence="9">
    <location>
        <begin position="18"/>
        <end position="527"/>
    </location>
</feature>
<feature type="domain" description="Cadherin" evidence="10">
    <location>
        <begin position="56"/>
        <end position="130"/>
    </location>
</feature>
<evidence type="ECO:0000256" key="7">
    <source>
        <dbReference type="ARBA" id="ARBA00023180"/>
    </source>
</evidence>
<dbReference type="InterPro" id="IPR015919">
    <property type="entry name" value="Cadherin-like_sf"/>
</dbReference>
<dbReference type="Proteomes" id="UP000695023">
    <property type="component" value="Unplaced"/>
</dbReference>
<dbReference type="Gene3D" id="2.60.40.60">
    <property type="entry name" value="Cadherins"/>
    <property type="match status" value="2"/>
</dbReference>
<dbReference type="GO" id="GO:0034332">
    <property type="term" value="P:adherens junction organization"/>
    <property type="evidence" value="ECO:0007669"/>
    <property type="project" value="TreeGrafter"/>
</dbReference>
<dbReference type="InterPro" id="IPR002126">
    <property type="entry name" value="Cadherin-like_dom"/>
</dbReference>
<keyword evidence="11" id="KW-1185">Reference proteome</keyword>
<accession>A0A9Y3S0X4</accession>
<evidence type="ECO:0000256" key="4">
    <source>
        <dbReference type="ARBA" id="ARBA00022837"/>
    </source>
</evidence>
<evidence type="ECO:0000313" key="11">
    <source>
        <dbReference type="Proteomes" id="UP000695023"/>
    </source>
</evidence>
<feature type="signal peptide" evidence="9">
    <location>
        <begin position="1"/>
        <end position="17"/>
    </location>
</feature>
<dbReference type="GO" id="GO:0016342">
    <property type="term" value="C:catenin complex"/>
    <property type="evidence" value="ECO:0007669"/>
    <property type="project" value="TreeGrafter"/>
</dbReference>